<comment type="caution">
    <text evidence="3">The sequence shown here is derived from an EMBL/GenBank/DDBJ whole genome shotgun (WGS) entry which is preliminary data.</text>
</comment>
<feature type="compositionally biased region" description="Basic and acidic residues" evidence="2">
    <location>
        <begin position="217"/>
        <end position="230"/>
    </location>
</feature>
<feature type="coiled-coil region" evidence="1">
    <location>
        <begin position="420"/>
        <end position="447"/>
    </location>
</feature>
<keyword evidence="1" id="KW-0175">Coiled coil</keyword>
<name>A0AAD2H269_9AGAR</name>
<feature type="region of interest" description="Disordered" evidence="2">
    <location>
        <begin position="203"/>
        <end position="243"/>
    </location>
</feature>
<reference evidence="3" key="1">
    <citation type="submission" date="2023-11" db="EMBL/GenBank/DDBJ databases">
        <authorList>
            <person name="De Vega J J."/>
            <person name="De Vega J J."/>
        </authorList>
    </citation>
    <scope>NUCLEOTIDE SEQUENCE</scope>
</reference>
<dbReference type="Proteomes" id="UP001295794">
    <property type="component" value="Unassembled WGS sequence"/>
</dbReference>
<evidence type="ECO:0000313" key="4">
    <source>
        <dbReference type="Proteomes" id="UP001295794"/>
    </source>
</evidence>
<sequence>MRHIRAVSPTVTLRFSFPLCRFAALPMTWPTTAHHAQGDHPLRLKSQASSRTHQRSSMLFDSTATGHALMYTLTSLVMHVVEKALTLFHEVLLHAGRITEGPLPTDMYHCLVLFFFPPLDANKLPYPPQVFSATALLNQVIASGDRCDNLVLRRVELYKQRWSPFEYIICKYANRQEGPLLPENYLLLSWSFYDGMEESQQVAPPASVHQDCAEGPAARDETATQSKERGTNATQETGGIGFTSTNQRRIRTPMAKLFISGSRKQRYLMDMMGSSKLLASFDLPMEGAMRMVDFLWVSNWAAFPFPHDLPVSSCYTFLSRLVFDTLVKRTKHLDPAIYTARGAARLKTDPLNWDGTTSETARMQHIFKDRLPTLYYDSEHIRNLRQEIDNSRWKHDAPLLALRRETIAYVMARLVSEQQRAAAGATLEQLEAKIEQLEALLRAGQTRSVEISQTHGV</sequence>
<dbReference type="AlphaFoldDB" id="A0AAD2H269"/>
<accession>A0AAD2H269</accession>
<evidence type="ECO:0000313" key="3">
    <source>
        <dbReference type="EMBL" id="CAK5267300.1"/>
    </source>
</evidence>
<organism evidence="3 4">
    <name type="scientific">Mycena citricolor</name>
    <dbReference type="NCBI Taxonomy" id="2018698"/>
    <lineage>
        <taxon>Eukaryota</taxon>
        <taxon>Fungi</taxon>
        <taxon>Dikarya</taxon>
        <taxon>Basidiomycota</taxon>
        <taxon>Agaricomycotina</taxon>
        <taxon>Agaricomycetes</taxon>
        <taxon>Agaricomycetidae</taxon>
        <taxon>Agaricales</taxon>
        <taxon>Marasmiineae</taxon>
        <taxon>Mycenaceae</taxon>
        <taxon>Mycena</taxon>
    </lineage>
</organism>
<evidence type="ECO:0000256" key="1">
    <source>
        <dbReference type="SAM" id="Coils"/>
    </source>
</evidence>
<proteinExistence type="predicted"/>
<gene>
    <name evidence="3" type="ORF">MYCIT1_LOCUS9685</name>
</gene>
<protein>
    <submittedName>
        <fullName evidence="3">Uncharacterized protein</fullName>
    </submittedName>
</protein>
<evidence type="ECO:0000256" key="2">
    <source>
        <dbReference type="SAM" id="MobiDB-lite"/>
    </source>
</evidence>
<dbReference type="EMBL" id="CAVNYO010000118">
    <property type="protein sequence ID" value="CAK5267300.1"/>
    <property type="molecule type" value="Genomic_DNA"/>
</dbReference>
<keyword evidence="4" id="KW-1185">Reference proteome</keyword>
<feature type="compositionally biased region" description="Polar residues" evidence="2">
    <location>
        <begin position="231"/>
        <end position="243"/>
    </location>
</feature>